<keyword evidence="3" id="KW-1185">Reference proteome</keyword>
<feature type="transmembrane region" description="Helical" evidence="1">
    <location>
        <begin position="6"/>
        <end position="25"/>
    </location>
</feature>
<feature type="transmembrane region" description="Helical" evidence="1">
    <location>
        <begin position="111"/>
        <end position="134"/>
    </location>
</feature>
<dbReference type="OrthoDB" id="21325at2"/>
<accession>A0A5B7WZ55</accession>
<evidence type="ECO:0000256" key="1">
    <source>
        <dbReference type="SAM" id="Phobius"/>
    </source>
</evidence>
<protein>
    <recommendedName>
        <fullName evidence="4">ZIP family metal transporter</fullName>
    </recommendedName>
</protein>
<dbReference type="EMBL" id="CP040812">
    <property type="protein sequence ID" value="QCY68456.1"/>
    <property type="molecule type" value="Genomic_DNA"/>
</dbReference>
<organism evidence="2 3">
    <name type="scientific">Antarcticibacterium flavum</name>
    <dbReference type="NCBI Taxonomy" id="2058175"/>
    <lineage>
        <taxon>Bacteria</taxon>
        <taxon>Pseudomonadati</taxon>
        <taxon>Bacteroidota</taxon>
        <taxon>Flavobacteriia</taxon>
        <taxon>Flavobacteriales</taxon>
        <taxon>Flavobacteriaceae</taxon>
        <taxon>Antarcticibacterium</taxon>
    </lineage>
</organism>
<evidence type="ECO:0000313" key="3">
    <source>
        <dbReference type="Proteomes" id="UP000309016"/>
    </source>
</evidence>
<feature type="transmembrane region" description="Helical" evidence="1">
    <location>
        <begin position="70"/>
        <end position="90"/>
    </location>
</feature>
<dbReference type="Proteomes" id="UP000309016">
    <property type="component" value="Chromosome"/>
</dbReference>
<feature type="transmembrane region" description="Helical" evidence="1">
    <location>
        <begin position="227"/>
        <end position="243"/>
    </location>
</feature>
<dbReference type="KEGG" id="afla:FHG64_03100"/>
<evidence type="ECO:0000313" key="2">
    <source>
        <dbReference type="EMBL" id="QCY68456.1"/>
    </source>
</evidence>
<evidence type="ECO:0008006" key="4">
    <source>
        <dbReference type="Google" id="ProtNLM"/>
    </source>
</evidence>
<proteinExistence type="predicted"/>
<keyword evidence="1" id="KW-0812">Transmembrane</keyword>
<reference evidence="2 3" key="1">
    <citation type="submission" date="2019-06" db="EMBL/GenBank/DDBJ databases">
        <title>Complete genome sequence of Antarcticibacterium flavum KCTC 52984T from an Antarctic marine sediment.</title>
        <authorList>
            <person name="Lee Y.M."/>
            <person name="Shin S.C."/>
        </authorList>
    </citation>
    <scope>NUCLEOTIDE SEQUENCE [LARGE SCALE GENOMIC DNA]</scope>
    <source>
        <strain evidence="2 3">KCTC 52984</strain>
    </source>
</reference>
<keyword evidence="1" id="KW-0472">Membrane</keyword>
<dbReference type="RefSeq" id="WP_139065031.1">
    <property type="nucleotide sequence ID" value="NZ_CP040812.1"/>
</dbReference>
<keyword evidence="1" id="KW-1133">Transmembrane helix</keyword>
<sequence>MILNSVPAILLLCLIHIFVNKLRLTGMPRSKWLSIAGGISVSYIFLQAFPELHHFQEEMNREEVFSIGRIHELEIYLVGLLGLTFFYGLENKTRKSVESRRKPNEGEHTENIGIFWIHISSFAVYNFIIAYLLLNREEVSFLQMLLYAVAMSFHLIVTDHSLESHFASSYRKKGRWLLVTALLAGWATSIFTSIPHVYVGIIFAFIAGGVIMNVMKEELPRERESNLLSFLAGVLFYSVVLLLV</sequence>
<feature type="transmembrane region" description="Helical" evidence="1">
    <location>
        <begin position="197"/>
        <end position="215"/>
    </location>
</feature>
<dbReference type="AlphaFoldDB" id="A0A5B7WZ55"/>
<feature type="transmembrane region" description="Helical" evidence="1">
    <location>
        <begin position="174"/>
        <end position="191"/>
    </location>
</feature>
<gene>
    <name evidence="2" type="ORF">FHG64_03100</name>
</gene>
<feature type="transmembrane region" description="Helical" evidence="1">
    <location>
        <begin position="140"/>
        <end position="162"/>
    </location>
</feature>
<name>A0A5B7WZ55_9FLAO</name>
<feature type="transmembrane region" description="Helical" evidence="1">
    <location>
        <begin position="32"/>
        <end position="50"/>
    </location>
</feature>